<protein>
    <submittedName>
        <fullName evidence="4">OmpH family outer membrane protein</fullName>
    </submittedName>
</protein>
<dbReference type="SUPFAM" id="SSF111384">
    <property type="entry name" value="OmpH-like"/>
    <property type="match status" value="1"/>
</dbReference>
<evidence type="ECO:0000313" key="5">
    <source>
        <dbReference type="Proteomes" id="UP001162741"/>
    </source>
</evidence>
<comment type="similarity">
    <text evidence="1">Belongs to the Skp family.</text>
</comment>
<evidence type="ECO:0000256" key="1">
    <source>
        <dbReference type="ARBA" id="ARBA00009091"/>
    </source>
</evidence>
<keyword evidence="2 3" id="KW-0732">Signal</keyword>
<organism evidence="4 5">
    <name type="scientific">Chitinophaga horti</name>
    <dbReference type="NCBI Taxonomy" id="2920382"/>
    <lineage>
        <taxon>Bacteria</taxon>
        <taxon>Pseudomonadati</taxon>
        <taxon>Bacteroidota</taxon>
        <taxon>Chitinophagia</taxon>
        <taxon>Chitinophagales</taxon>
        <taxon>Chitinophagaceae</taxon>
        <taxon>Chitinophaga</taxon>
    </lineage>
</organism>
<reference evidence="4" key="1">
    <citation type="submission" date="2022-10" db="EMBL/GenBank/DDBJ databases">
        <title>Chitinophaga sp. nov., isolated from soil.</title>
        <authorList>
            <person name="Jeon C.O."/>
        </authorList>
    </citation>
    <scope>NUCLEOTIDE SEQUENCE</scope>
    <source>
        <strain evidence="4">R8</strain>
    </source>
</reference>
<dbReference type="Gene3D" id="3.30.910.20">
    <property type="entry name" value="Skp domain"/>
    <property type="match status" value="1"/>
</dbReference>
<dbReference type="RefSeq" id="WP_264280721.1">
    <property type="nucleotide sequence ID" value="NZ_CP107006.1"/>
</dbReference>
<evidence type="ECO:0000256" key="2">
    <source>
        <dbReference type="ARBA" id="ARBA00022729"/>
    </source>
</evidence>
<evidence type="ECO:0000313" key="4">
    <source>
        <dbReference type="EMBL" id="UYQ92465.1"/>
    </source>
</evidence>
<feature type="chain" id="PRO_5045975803" evidence="3">
    <location>
        <begin position="23"/>
        <end position="169"/>
    </location>
</feature>
<dbReference type="PANTHER" id="PTHR35089">
    <property type="entry name" value="CHAPERONE PROTEIN SKP"/>
    <property type="match status" value="1"/>
</dbReference>
<dbReference type="PANTHER" id="PTHR35089:SF1">
    <property type="entry name" value="CHAPERONE PROTEIN SKP"/>
    <property type="match status" value="1"/>
</dbReference>
<sequence length="169" mass="18514">MKKYVIVALVAFSAMVSVKASAQGKIAHINASELLQLMPEAKTASEQLEQFAAGLEKDQRALVDEYTKQMQLFDSTSAKLAEAVKQAKIKEIQATQQRIQEFNAGADQKINTKKQELLKPVLDKAKKAIEEVAKEKGYGYVFDNSEGLLLVAPAADDLMATVKTKLGIK</sequence>
<dbReference type="InterPro" id="IPR024930">
    <property type="entry name" value="Skp_dom_sf"/>
</dbReference>
<evidence type="ECO:0000256" key="3">
    <source>
        <dbReference type="SAM" id="SignalP"/>
    </source>
</evidence>
<accession>A0ABY6IYK9</accession>
<proteinExistence type="inferred from homology"/>
<name>A0ABY6IYK9_9BACT</name>
<dbReference type="Proteomes" id="UP001162741">
    <property type="component" value="Chromosome"/>
</dbReference>
<keyword evidence="5" id="KW-1185">Reference proteome</keyword>
<dbReference type="InterPro" id="IPR005632">
    <property type="entry name" value="Chaperone_Skp"/>
</dbReference>
<dbReference type="EMBL" id="CP107006">
    <property type="protein sequence ID" value="UYQ92465.1"/>
    <property type="molecule type" value="Genomic_DNA"/>
</dbReference>
<feature type="signal peptide" evidence="3">
    <location>
        <begin position="1"/>
        <end position="22"/>
    </location>
</feature>
<dbReference type="SMART" id="SM00935">
    <property type="entry name" value="OmpH"/>
    <property type="match status" value="1"/>
</dbReference>
<dbReference type="Pfam" id="PF03938">
    <property type="entry name" value="OmpH"/>
    <property type="match status" value="1"/>
</dbReference>
<gene>
    <name evidence="4" type="ORF">MKQ68_20490</name>
</gene>